<dbReference type="GO" id="GO:0016301">
    <property type="term" value="F:kinase activity"/>
    <property type="evidence" value="ECO:0007669"/>
    <property type="project" value="UniProtKB-KW"/>
</dbReference>
<dbReference type="EMBL" id="FRAH01000022">
    <property type="protein sequence ID" value="SHK29698.1"/>
    <property type="molecule type" value="Genomic_DNA"/>
</dbReference>
<dbReference type="AlphaFoldDB" id="A0A1M6RBI2"/>
<evidence type="ECO:0000259" key="1">
    <source>
        <dbReference type="Pfam" id="PF02223"/>
    </source>
</evidence>
<dbReference type="SUPFAM" id="SSF52540">
    <property type="entry name" value="P-loop containing nucleoside triphosphate hydrolases"/>
    <property type="match status" value="1"/>
</dbReference>
<reference evidence="2 3" key="1">
    <citation type="submission" date="2016-11" db="EMBL/GenBank/DDBJ databases">
        <authorList>
            <person name="Jaros S."/>
            <person name="Januszkiewicz K."/>
            <person name="Wedrychowicz H."/>
        </authorList>
    </citation>
    <scope>NUCLEOTIDE SEQUENCE [LARGE SCALE GENOMIC DNA]</scope>
    <source>
        <strain evidence="2 3">DSM 14214</strain>
    </source>
</reference>
<accession>A0A1M6RBI2</accession>
<dbReference type="Gene3D" id="3.40.50.300">
    <property type="entry name" value="P-loop containing nucleotide triphosphate hydrolases"/>
    <property type="match status" value="1"/>
</dbReference>
<dbReference type="InterPro" id="IPR039430">
    <property type="entry name" value="Thymidylate_kin-like_dom"/>
</dbReference>
<evidence type="ECO:0000313" key="3">
    <source>
        <dbReference type="Proteomes" id="UP000183975"/>
    </source>
</evidence>
<keyword evidence="2" id="KW-0808">Transferase</keyword>
<sequence>MNELEELYKALQIIHGNLDYEKSPIPIFSFEGLPGAGKTTQIKLVSEALTEKYGKSYYIDLPTKSPIGKIMKSLYSDEQHWNGVREQTPWLNPIMISTDLRLAISRAVDEGARYAFMSRGVLSTYYYNLDAYNSDENKAWDMMQSHMKAFYMPAAIVFMDIPEEVAYKRVVKRNRGPLRKMDEVDEMKKDKIKLQNYLAKMPNVPVYYIDATGTEEEVTKKIIEKLEGHLSI</sequence>
<keyword evidence="3" id="KW-1185">Reference proteome</keyword>
<dbReference type="OrthoDB" id="9774907at2"/>
<protein>
    <submittedName>
        <fullName evidence="2">dTMP kinase</fullName>
    </submittedName>
</protein>
<proteinExistence type="predicted"/>
<dbReference type="RefSeq" id="WP_072850615.1">
    <property type="nucleotide sequence ID" value="NZ_FRAH01000022.1"/>
</dbReference>
<dbReference type="Proteomes" id="UP000183975">
    <property type="component" value="Unassembled WGS sequence"/>
</dbReference>
<evidence type="ECO:0000313" key="2">
    <source>
        <dbReference type="EMBL" id="SHK29698.1"/>
    </source>
</evidence>
<feature type="domain" description="Thymidylate kinase-like" evidence="1">
    <location>
        <begin position="30"/>
        <end position="222"/>
    </location>
</feature>
<dbReference type="InterPro" id="IPR027417">
    <property type="entry name" value="P-loop_NTPase"/>
</dbReference>
<keyword evidence="2" id="KW-0418">Kinase</keyword>
<name>A0A1M6RBI2_9FIRM</name>
<organism evidence="2 3">
    <name type="scientific">Anaerotignum lactatifermentans DSM 14214</name>
    <dbReference type="NCBI Taxonomy" id="1121323"/>
    <lineage>
        <taxon>Bacteria</taxon>
        <taxon>Bacillati</taxon>
        <taxon>Bacillota</taxon>
        <taxon>Clostridia</taxon>
        <taxon>Lachnospirales</taxon>
        <taxon>Anaerotignaceae</taxon>
        <taxon>Anaerotignum</taxon>
    </lineage>
</organism>
<gene>
    <name evidence="2" type="ORF">SAMN02745138_01503</name>
</gene>
<dbReference type="Pfam" id="PF02223">
    <property type="entry name" value="Thymidylate_kin"/>
    <property type="match status" value="1"/>
</dbReference>